<dbReference type="SMART" id="SM00857">
    <property type="entry name" value="Resolvase"/>
    <property type="match status" value="1"/>
</dbReference>
<dbReference type="GO" id="GO:0000150">
    <property type="term" value="F:DNA strand exchange activity"/>
    <property type="evidence" value="ECO:0007669"/>
    <property type="project" value="UniProtKB-KW"/>
</dbReference>
<feature type="region of interest" description="Disordered" evidence="8">
    <location>
        <begin position="181"/>
        <end position="207"/>
    </location>
</feature>
<dbReference type="OrthoDB" id="9800103at2"/>
<dbReference type="InterPro" id="IPR006118">
    <property type="entry name" value="Recombinase_CS"/>
</dbReference>
<dbReference type="InterPro" id="IPR006119">
    <property type="entry name" value="Resolv_N"/>
</dbReference>
<evidence type="ECO:0000313" key="11">
    <source>
        <dbReference type="Proteomes" id="UP000234479"/>
    </source>
</evidence>
<keyword evidence="4" id="KW-0238">DNA-binding</keyword>
<dbReference type="SUPFAM" id="SSF53041">
    <property type="entry name" value="Resolvase-like"/>
    <property type="match status" value="1"/>
</dbReference>
<evidence type="ECO:0000256" key="1">
    <source>
        <dbReference type="ARBA" id="ARBA00009913"/>
    </source>
</evidence>
<feature type="compositionally biased region" description="Polar residues" evidence="8">
    <location>
        <begin position="197"/>
        <end position="207"/>
    </location>
</feature>
<dbReference type="CDD" id="cd00569">
    <property type="entry name" value="HTH_Hin_like"/>
    <property type="match status" value="1"/>
</dbReference>
<evidence type="ECO:0000256" key="8">
    <source>
        <dbReference type="SAM" id="MobiDB-lite"/>
    </source>
</evidence>
<feature type="domain" description="Resolvase/invertase-type recombinase catalytic" evidence="9">
    <location>
        <begin position="1"/>
        <end position="134"/>
    </location>
</feature>
<organism evidence="10 11">
    <name type="scientific">Caulobacter zeae</name>
    <dbReference type="NCBI Taxonomy" id="2055137"/>
    <lineage>
        <taxon>Bacteria</taxon>
        <taxon>Pseudomonadati</taxon>
        <taxon>Pseudomonadota</taxon>
        <taxon>Alphaproteobacteria</taxon>
        <taxon>Caulobacterales</taxon>
        <taxon>Caulobacteraceae</taxon>
        <taxon>Caulobacter</taxon>
    </lineage>
</organism>
<dbReference type="Gene3D" id="3.40.50.1390">
    <property type="entry name" value="Resolvase, N-terminal catalytic domain"/>
    <property type="match status" value="1"/>
</dbReference>
<name>A0A2N5DRG8_9CAUL</name>
<sequence length="207" mass="22427">MLIGYARVSTTDQRLDLQIDALTKAGCERIFTDHASGGRGDRVGMADALSHLRAGDTLMVWKLDRLGRSVRQLVEFTAQLEKRGIQFASLTDGIDTGSSAGRFFFHVMAAMAEMERDLVRERTLAGLTAAKARGRLGGRPAKLTSQQLSHAKRLLADPETTGAEVASTLGVARSTLYRSLGRSSSAARKRYRRPSATEASAQKSTSN</sequence>
<comment type="similarity">
    <text evidence="1">Belongs to the site-specific recombinase resolvase family.</text>
</comment>
<dbReference type="InterPro" id="IPR006120">
    <property type="entry name" value="Resolvase_HTH_dom"/>
</dbReference>
<dbReference type="InterPro" id="IPR036162">
    <property type="entry name" value="Resolvase-like_N_sf"/>
</dbReference>
<dbReference type="PROSITE" id="PS00397">
    <property type="entry name" value="RECOMBINASES_1"/>
    <property type="match status" value="1"/>
</dbReference>
<dbReference type="InterPro" id="IPR009057">
    <property type="entry name" value="Homeodomain-like_sf"/>
</dbReference>
<feature type="active site" description="O-(5'-phospho-DNA)-serine intermediate" evidence="6 7">
    <location>
        <position position="9"/>
    </location>
</feature>
<protein>
    <recommendedName>
        <fullName evidence="9">Resolvase/invertase-type recombinase catalytic domain-containing protein</fullName>
    </recommendedName>
</protein>
<evidence type="ECO:0000256" key="3">
    <source>
        <dbReference type="ARBA" id="ARBA00023100"/>
    </source>
</evidence>
<evidence type="ECO:0000256" key="2">
    <source>
        <dbReference type="ARBA" id="ARBA00022908"/>
    </source>
</evidence>
<evidence type="ECO:0000313" key="10">
    <source>
        <dbReference type="EMBL" id="PLR28641.1"/>
    </source>
</evidence>
<dbReference type="PANTHER" id="PTHR30461">
    <property type="entry name" value="DNA-INVERTASE FROM LAMBDOID PROPHAGE"/>
    <property type="match status" value="1"/>
</dbReference>
<dbReference type="PANTHER" id="PTHR30461:SF2">
    <property type="entry name" value="SERINE RECOMBINASE PINE-RELATED"/>
    <property type="match status" value="1"/>
</dbReference>
<dbReference type="EMBL" id="PJRS01000007">
    <property type="protein sequence ID" value="PLR28641.1"/>
    <property type="molecule type" value="Genomic_DNA"/>
</dbReference>
<evidence type="ECO:0000256" key="5">
    <source>
        <dbReference type="ARBA" id="ARBA00023172"/>
    </source>
</evidence>
<dbReference type="PROSITE" id="PS51736">
    <property type="entry name" value="RECOMBINASES_3"/>
    <property type="match status" value="1"/>
</dbReference>
<accession>A0A2N5DRG8</accession>
<comment type="caution">
    <text evidence="10">The sequence shown here is derived from an EMBL/GenBank/DDBJ whole genome shotgun (WGS) entry which is preliminary data.</text>
</comment>
<evidence type="ECO:0000259" key="9">
    <source>
        <dbReference type="PROSITE" id="PS51736"/>
    </source>
</evidence>
<dbReference type="InterPro" id="IPR050639">
    <property type="entry name" value="SSR_resolvase"/>
</dbReference>
<gene>
    <name evidence="10" type="ORF">SGCZBJ_01970</name>
</gene>
<keyword evidence="3" id="KW-0230">DNA invertase</keyword>
<proteinExistence type="inferred from homology"/>
<dbReference type="FunFam" id="3.40.50.1390:FF:000001">
    <property type="entry name" value="DNA recombinase"/>
    <property type="match status" value="1"/>
</dbReference>
<reference evidence="10 11" key="1">
    <citation type="submission" date="2017-12" db="EMBL/GenBank/DDBJ databases">
        <title>The genome sequence of Caulobacter sp. 410.</title>
        <authorList>
            <person name="Gao J."/>
            <person name="Mao X."/>
            <person name="Sun J."/>
        </authorList>
    </citation>
    <scope>NUCLEOTIDE SEQUENCE [LARGE SCALE GENOMIC DNA]</scope>
    <source>
        <strain evidence="10 11">410</strain>
    </source>
</reference>
<dbReference type="Pfam" id="PF02796">
    <property type="entry name" value="HTH_7"/>
    <property type="match status" value="1"/>
</dbReference>
<dbReference type="Gene3D" id="1.10.10.60">
    <property type="entry name" value="Homeodomain-like"/>
    <property type="match status" value="1"/>
</dbReference>
<dbReference type="CDD" id="cd03768">
    <property type="entry name" value="SR_ResInv"/>
    <property type="match status" value="1"/>
</dbReference>
<dbReference type="GO" id="GO:0015074">
    <property type="term" value="P:DNA integration"/>
    <property type="evidence" value="ECO:0007669"/>
    <property type="project" value="UniProtKB-KW"/>
</dbReference>
<evidence type="ECO:0000256" key="6">
    <source>
        <dbReference type="PIRSR" id="PIRSR606118-50"/>
    </source>
</evidence>
<keyword evidence="5" id="KW-0233">DNA recombination</keyword>
<dbReference type="AlphaFoldDB" id="A0A2N5DRG8"/>
<dbReference type="SUPFAM" id="SSF46689">
    <property type="entry name" value="Homeodomain-like"/>
    <property type="match status" value="1"/>
</dbReference>
<dbReference type="Pfam" id="PF00239">
    <property type="entry name" value="Resolvase"/>
    <property type="match status" value="1"/>
</dbReference>
<evidence type="ECO:0000256" key="7">
    <source>
        <dbReference type="PROSITE-ProRule" id="PRU10137"/>
    </source>
</evidence>
<keyword evidence="2" id="KW-0229">DNA integration</keyword>
<dbReference type="GO" id="GO:0003677">
    <property type="term" value="F:DNA binding"/>
    <property type="evidence" value="ECO:0007669"/>
    <property type="project" value="UniProtKB-KW"/>
</dbReference>
<dbReference type="PROSITE" id="PS00398">
    <property type="entry name" value="RECOMBINASES_2"/>
    <property type="match status" value="1"/>
</dbReference>
<dbReference type="Proteomes" id="UP000234479">
    <property type="component" value="Unassembled WGS sequence"/>
</dbReference>
<keyword evidence="11" id="KW-1185">Reference proteome</keyword>
<evidence type="ECO:0000256" key="4">
    <source>
        <dbReference type="ARBA" id="ARBA00023125"/>
    </source>
</evidence>
<dbReference type="RefSeq" id="WP_101716359.1">
    <property type="nucleotide sequence ID" value="NZ_PJRS01000007.1"/>
</dbReference>